<dbReference type="Proteomes" id="UP000178735">
    <property type="component" value="Unassembled WGS sequence"/>
</dbReference>
<comment type="caution">
    <text evidence="1">The sequence shown here is derived from an EMBL/GenBank/DDBJ whole genome shotgun (WGS) entry which is preliminary data.</text>
</comment>
<dbReference type="NCBIfam" id="TIGR03527">
    <property type="entry name" value="selenium_YedF"/>
    <property type="match status" value="1"/>
</dbReference>
<protein>
    <submittedName>
        <fullName evidence="1">Uncharacterized protein</fullName>
    </submittedName>
</protein>
<sequence>MNIDSFYNEILKDGSFLKEVTLEEKLISDIKLESTCILITRNYIGSEDGQIGQLLMKSFFYVMSEKETKPSDIILVNRGVFLAAEGSPVLSALHDLDRSGVSIMCCGTSLNHFKVREELDLGYVSNMYDILEVLMKARKVITL</sequence>
<proteinExistence type="predicted"/>
<organism evidence="1 2">
    <name type="scientific">Candidatus Wallbacteria bacterium GWC2_49_35</name>
    <dbReference type="NCBI Taxonomy" id="1817813"/>
    <lineage>
        <taxon>Bacteria</taxon>
        <taxon>Candidatus Walliibacteriota</taxon>
    </lineage>
</organism>
<accession>A0A1F7WRJ1</accession>
<dbReference type="InterPro" id="IPR019870">
    <property type="entry name" value="Se_metab_YedF"/>
</dbReference>
<dbReference type="EMBL" id="MGFH01000127">
    <property type="protein sequence ID" value="OGM05099.1"/>
    <property type="molecule type" value="Genomic_DNA"/>
</dbReference>
<dbReference type="InterPro" id="IPR027396">
    <property type="entry name" value="DsrEFH-like"/>
</dbReference>
<gene>
    <name evidence="1" type="ORF">A2008_13580</name>
</gene>
<dbReference type="STRING" id="1817813.A2008_13580"/>
<reference evidence="1 2" key="1">
    <citation type="journal article" date="2016" name="Nat. Commun.">
        <title>Thousands of microbial genomes shed light on interconnected biogeochemical processes in an aquifer system.</title>
        <authorList>
            <person name="Anantharaman K."/>
            <person name="Brown C.T."/>
            <person name="Hug L.A."/>
            <person name="Sharon I."/>
            <person name="Castelle C.J."/>
            <person name="Probst A.J."/>
            <person name="Thomas B.C."/>
            <person name="Singh A."/>
            <person name="Wilkins M.J."/>
            <person name="Karaoz U."/>
            <person name="Brodie E.L."/>
            <person name="Williams K.H."/>
            <person name="Hubbard S.S."/>
            <person name="Banfield J.F."/>
        </authorList>
    </citation>
    <scope>NUCLEOTIDE SEQUENCE [LARGE SCALE GENOMIC DNA]</scope>
</reference>
<evidence type="ECO:0000313" key="1">
    <source>
        <dbReference type="EMBL" id="OGM05099.1"/>
    </source>
</evidence>
<dbReference type="SUPFAM" id="SSF75169">
    <property type="entry name" value="DsrEFH-like"/>
    <property type="match status" value="1"/>
</dbReference>
<name>A0A1F7WRJ1_9BACT</name>
<evidence type="ECO:0000313" key="2">
    <source>
        <dbReference type="Proteomes" id="UP000178735"/>
    </source>
</evidence>
<dbReference type="AlphaFoldDB" id="A0A1F7WRJ1"/>